<feature type="domain" description="Rod shape-determining protein MreC beta-barrel core" evidence="7">
    <location>
        <begin position="123"/>
        <end position="270"/>
    </location>
</feature>
<dbReference type="InterPro" id="IPR007221">
    <property type="entry name" value="MreC"/>
</dbReference>
<evidence type="ECO:0000313" key="8">
    <source>
        <dbReference type="EMBL" id="QGG47261.1"/>
    </source>
</evidence>
<keyword evidence="6" id="KW-0175">Coiled coil</keyword>
<dbReference type="GO" id="GO:0008360">
    <property type="term" value="P:regulation of cell shape"/>
    <property type="evidence" value="ECO:0007669"/>
    <property type="project" value="UniProtKB-KW"/>
</dbReference>
<dbReference type="InterPro" id="IPR042175">
    <property type="entry name" value="Cell/Rod_MreC_2"/>
</dbReference>
<dbReference type="InterPro" id="IPR055342">
    <property type="entry name" value="MreC_beta-barrel_core"/>
</dbReference>
<feature type="coiled-coil region" evidence="6">
    <location>
        <begin position="68"/>
        <end position="112"/>
    </location>
</feature>
<reference evidence="9" key="1">
    <citation type="submission" date="2019-11" db="EMBL/GenBank/DDBJ databases">
        <title>Genome sequence of Heliorestis convoluta strain HH, an alkaliphilic and minimalistic phototrophic bacterium from a soda lake in Egypt.</title>
        <authorList>
            <person name="Dewey E.D."/>
            <person name="Stokes L.M."/>
            <person name="Burchell B.M."/>
            <person name="Shaffer K.N."/>
            <person name="Huntington A.M."/>
            <person name="Baker J.M."/>
            <person name="Nadendla S."/>
            <person name="Giglio M.G."/>
            <person name="Touchman J.W."/>
            <person name="Blankenship R.E."/>
            <person name="Madigan M.T."/>
            <person name="Sattley W.M."/>
        </authorList>
    </citation>
    <scope>NUCLEOTIDE SEQUENCE [LARGE SCALE GENOMIC DNA]</scope>
    <source>
        <strain evidence="9">HH</strain>
    </source>
</reference>
<evidence type="ECO:0000256" key="1">
    <source>
        <dbReference type="ARBA" id="ARBA00009369"/>
    </source>
</evidence>
<sequence length="281" mass="31155">MARPQYKKTAIVIGLGVLIGLGLLRMTAGERDSSIIERSTQALLAPMQMGFSYVTQSLGGVGQAVVNYKQIKDENEILHSEKGELQRQINLLKQYQLENIRLKELLAYKEEKEQNYDLVLARVIARDPSTWFNTLTLNRGSQDGIQRNMVIINNDGLIGHVISVTPYSSQVLLIVDREGPVPGLIKMTREPGIVEAKADGSGLLQMINLRRDGPIQEGQLVLTSGLGAIYPKGLKVGYVLDIESEPNGLTKRATIRPAVDFQRLEEVFIIRNVYAVEGAEE</sequence>
<dbReference type="GO" id="GO:0005886">
    <property type="term" value="C:plasma membrane"/>
    <property type="evidence" value="ECO:0007669"/>
    <property type="project" value="TreeGrafter"/>
</dbReference>
<accession>A0A5Q2MZ24</accession>
<evidence type="ECO:0000259" key="7">
    <source>
        <dbReference type="Pfam" id="PF04085"/>
    </source>
</evidence>
<dbReference type="RefSeq" id="WP_153724678.1">
    <property type="nucleotide sequence ID" value="NZ_CP045875.1"/>
</dbReference>
<keyword evidence="9" id="KW-1185">Reference proteome</keyword>
<evidence type="ECO:0000256" key="5">
    <source>
        <dbReference type="PIRNR" id="PIRNR038471"/>
    </source>
</evidence>
<dbReference type="PANTHER" id="PTHR34138:SF1">
    <property type="entry name" value="CELL SHAPE-DETERMINING PROTEIN MREC"/>
    <property type="match status" value="1"/>
</dbReference>
<protein>
    <recommendedName>
        <fullName evidence="2 5">Cell shape-determining protein MreC</fullName>
    </recommendedName>
    <alternativeName>
        <fullName evidence="4 5">Cell shape protein MreC</fullName>
    </alternativeName>
</protein>
<organism evidence="8 9">
    <name type="scientific">Heliorestis convoluta</name>
    <dbReference type="NCBI Taxonomy" id="356322"/>
    <lineage>
        <taxon>Bacteria</taxon>
        <taxon>Bacillati</taxon>
        <taxon>Bacillota</taxon>
        <taxon>Clostridia</taxon>
        <taxon>Eubacteriales</taxon>
        <taxon>Heliobacteriaceae</taxon>
        <taxon>Heliorestis</taxon>
    </lineage>
</organism>
<name>A0A5Q2MZ24_9FIRM</name>
<proteinExistence type="inferred from homology"/>
<gene>
    <name evidence="8" type="primary">mreC</name>
    <name evidence="8" type="ORF">FTV88_1114</name>
</gene>
<dbReference type="PIRSF" id="PIRSF038471">
    <property type="entry name" value="MreC"/>
    <property type="match status" value="1"/>
</dbReference>
<evidence type="ECO:0000256" key="3">
    <source>
        <dbReference type="ARBA" id="ARBA00022960"/>
    </source>
</evidence>
<evidence type="ECO:0000313" key="9">
    <source>
        <dbReference type="Proteomes" id="UP000366051"/>
    </source>
</evidence>
<dbReference type="InterPro" id="IPR042177">
    <property type="entry name" value="Cell/Rod_1"/>
</dbReference>
<dbReference type="Pfam" id="PF04085">
    <property type="entry name" value="MreC"/>
    <property type="match status" value="1"/>
</dbReference>
<keyword evidence="3 5" id="KW-0133">Cell shape</keyword>
<dbReference type="EMBL" id="CP045875">
    <property type="protein sequence ID" value="QGG47261.1"/>
    <property type="molecule type" value="Genomic_DNA"/>
</dbReference>
<dbReference type="Gene3D" id="2.40.10.350">
    <property type="entry name" value="Rod shape-determining protein MreC, domain 2"/>
    <property type="match status" value="1"/>
</dbReference>
<evidence type="ECO:0000256" key="4">
    <source>
        <dbReference type="ARBA" id="ARBA00032089"/>
    </source>
</evidence>
<comment type="similarity">
    <text evidence="1 5">Belongs to the MreC family.</text>
</comment>
<dbReference type="OrthoDB" id="9792313at2"/>
<dbReference type="PANTHER" id="PTHR34138">
    <property type="entry name" value="CELL SHAPE-DETERMINING PROTEIN MREC"/>
    <property type="match status" value="1"/>
</dbReference>
<dbReference type="NCBIfam" id="TIGR00219">
    <property type="entry name" value="mreC"/>
    <property type="match status" value="1"/>
</dbReference>
<evidence type="ECO:0000256" key="6">
    <source>
        <dbReference type="SAM" id="Coils"/>
    </source>
</evidence>
<dbReference type="KEGG" id="hcv:FTV88_1114"/>
<dbReference type="Proteomes" id="UP000366051">
    <property type="component" value="Chromosome"/>
</dbReference>
<dbReference type="Gene3D" id="2.40.10.340">
    <property type="entry name" value="Rod shape-determining protein MreC, domain 1"/>
    <property type="match status" value="1"/>
</dbReference>
<evidence type="ECO:0000256" key="2">
    <source>
        <dbReference type="ARBA" id="ARBA00013855"/>
    </source>
</evidence>
<dbReference type="AlphaFoldDB" id="A0A5Q2MZ24"/>
<comment type="function">
    <text evidence="5">Involved in formation and maintenance of cell shape.</text>
</comment>